<sequence length="647" mass="73949">MEQMTPIVMDDDNHVMEQHQSRRKLVFDKWENDIFSNTSRKVVDEEEHNEDKFDRIKRKGRVRGSSGRPKNALENGIKMKKVVQVQHINSDADVEHLITTSKFKAVSEVSYDSSVASVNAKNRESENEAGDKFRRVTRSYYRNKSENESRNCDEVEFPESSCVESSSGAVWFEGSRKKELKLKSENVQSEDSEAVTKSEVSSVPQFSFIEEVKKNKNCVEITQDEATSKISNVQHFSGELSRKVLSCGAEKSGVSLENDVVSLNSVENKIKINGNRAVKNDGVVSEVSVNCCESGASKSILEHVAPDINLACSEQFSSSSFLDGEEEKQYSSSDIFMETSDMEFEYSDDTPLFSFDSGSQFSEKSIEDESTSPTFQLFKQFKEQFCRSTFAINCTSKACENYDSHDALLGLEQEEDEESYRMLRKRERRQVYLFDYAEEYCSITDYGHLVIQQRLQMVHWIVEHATNKELQKETMFLGVSLLDRFLCKGYFKNKRNLQIVGIACLTLATRIEENQPFNCVRRKTFNVGSTAYGRCEVVAMEWLVQEVLNFQCFLPTYYNFLWFYLKAARANEQVNRTARYLAILALLGHQQLCYWPSTVAAGLAILASVATNQDASCRLLTESQAIQKDNDLPECIKSLEWLVKYIH</sequence>
<dbReference type="InterPro" id="IPR036915">
    <property type="entry name" value="Cyclin-like_sf"/>
</dbReference>
<dbReference type="AlphaFoldDB" id="A0ABD1W7Y1"/>
<dbReference type="InterPro" id="IPR039361">
    <property type="entry name" value="Cyclin"/>
</dbReference>
<dbReference type="Pfam" id="PF02984">
    <property type="entry name" value="Cyclin_C"/>
    <property type="match status" value="1"/>
</dbReference>
<evidence type="ECO:0000256" key="3">
    <source>
        <dbReference type="ARBA" id="ARBA00023306"/>
    </source>
</evidence>
<accession>A0ABD1W7Y1</accession>
<comment type="caution">
    <text evidence="6">The sequence shown here is derived from an EMBL/GenBank/DDBJ whole genome shotgun (WGS) entry which is preliminary data.</text>
</comment>
<evidence type="ECO:0000313" key="6">
    <source>
        <dbReference type="EMBL" id="KAL2545775.1"/>
    </source>
</evidence>
<protein>
    <submittedName>
        <fullName evidence="6">Cyclin-SDS</fullName>
    </submittedName>
</protein>
<dbReference type="Proteomes" id="UP001604277">
    <property type="component" value="Unassembled WGS sequence"/>
</dbReference>
<evidence type="ECO:0000313" key="7">
    <source>
        <dbReference type="Proteomes" id="UP001604277"/>
    </source>
</evidence>
<dbReference type="EMBL" id="JBFOLJ010000004">
    <property type="protein sequence ID" value="KAL2545775.1"/>
    <property type="molecule type" value="Genomic_DNA"/>
</dbReference>
<proteinExistence type="inferred from homology"/>
<evidence type="ECO:0000256" key="2">
    <source>
        <dbReference type="ARBA" id="ARBA00023127"/>
    </source>
</evidence>
<keyword evidence="2 4" id="KW-0195">Cyclin</keyword>
<keyword evidence="1" id="KW-0132">Cell division</keyword>
<dbReference type="InterPro" id="IPR004367">
    <property type="entry name" value="Cyclin_C-dom"/>
</dbReference>
<dbReference type="GO" id="GO:0051301">
    <property type="term" value="P:cell division"/>
    <property type="evidence" value="ECO:0007669"/>
    <property type="project" value="UniProtKB-KW"/>
</dbReference>
<dbReference type="InterPro" id="IPR048258">
    <property type="entry name" value="Cyclins_cyclin-box"/>
</dbReference>
<evidence type="ECO:0000256" key="4">
    <source>
        <dbReference type="RuleBase" id="RU000383"/>
    </source>
</evidence>
<reference evidence="7" key="1">
    <citation type="submission" date="2024-07" db="EMBL/GenBank/DDBJ databases">
        <title>Two chromosome-level genome assemblies of Korean endemic species Abeliophyllum distichum and Forsythia ovata (Oleaceae).</title>
        <authorList>
            <person name="Jang H."/>
        </authorList>
    </citation>
    <scope>NUCLEOTIDE SEQUENCE [LARGE SCALE GENOMIC DNA]</scope>
</reference>
<keyword evidence="3" id="KW-0131">Cell cycle</keyword>
<evidence type="ECO:0000259" key="5">
    <source>
        <dbReference type="SMART" id="SM00385"/>
    </source>
</evidence>
<dbReference type="Gene3D" id="1.10.472.10">
    <property type="entry name" value="Cyclin-like"/>
    <property type="match status" value="2"/>
</dbReference>
<name>A0ABD1W7Y1_9LAMI</name>
<gene>
    <name evidence="6" type="ORF">Fot_15008</name>
</gene>
<organism evidence="6 7">
    <name type="scientific">Forsythia ovata</name>
    <dbReference type="NCBI Taxonomy" id="205694"/>
    <lineage>
        <taxon>Eukaryota</taxon>
        <taxon>Viridiplantae</taxon>
        <taxon>Streptophyta</taxon>
        <taxon>Embryophyta</taxon>
        <taxon>Tracheophyta</taxon>
        <taxon>Spermatophyta</taxon>
        <taxon>Magnoliopsida</taxon>
        <taxon>eudicotyledons</taxon>
        <taxon>Gunneridae</taxon>
        <taxon>Pentapetalae</taxon>
        <taxon>asterids</taxon>
        <taxon>lamiids</taxon>
        <taxon>Lamiales</taxon>
        <taxon>Oleaceae</taxon>
        <taxon>Forsythieae</taxon>
        <taxon>Forsythia</taxon>
    </lineage>
</organism>
<evidence type="ECO:0000256" key="1">
    <source>
        <dbReference type="ARBA" id="ARBA00022618"/>
    </source>
</evidence>
<dbReference type="InterPro" id="IPR013763">
    <property type="entry name" value="Cyclin-like_dom"/>
</dbReference>
<dbReference type="Pfam" id="PF00134">
    <property type="entry name" value="Cyclin_N"/>
    <property type="match status" value="1"/>
</dbReference>
<dbReference type="SUPFAM" id="SSF47954">
    <property type="entry name" value="Cyclin-like"/>
    <property type="match status" value="2"/>
</dbReference>
<dbReference type="SMART" id="SM00385">
    <property type="entry name" value="CYCLIN"/>
    <property type="match status" value="1"/>
</dbReference>
<dbReference type="InterPro" id="IPR006671">
    <property type="entry name" value="Cyclin_N"/>
</dbReference>
<dbReference type="PROSITE" id="PS00292">
    <property type="entry name" value="CYCLINS"/>
    <property type="match status" value="1"/>
</dbReference>
<keyword evidence="7" id="KW-1185">Reference proteome</keyword>
<comment type="similarity">
    <text evidence="4">Belongs to the cyclin family.</text>
</comment>
<dbReference type="PANTHER" id="PTHR10177">
    <property type="entry name" value="CYCLINS"/>
    <property type="match status" value="1"/>
</dbReference>
<feature type="domain" description="Cyclin-like" evidence="5">
    <location>
        <begin position="459"/>
        <end position="546"/>
    </location>
</feature>